<organism evidence="4 5">
    <name type="scientific">Porites lobata</name>
    <dbReference type="NCBI Taxonomy" id="104759"/>
    <lineage>
        <taxon>Eukaryota</taxon>
        <taxon>Metazoa</taxon>
        <taxon>Cnidaria</taxon>
        <taxon>Anthozoa</taxon>
        <taxon>Hexacorallia</taxon>
        <taxon>Scleractinia</taxon>
        <taxon>Fungiina</taxon>
        <taxon>Poritidae</taxon>
        <taxon>Porites</taxon>
    </lineage>
</organism>
<evidence type="ECO:0000313" key="4">
    <source>
        <dbReference type="EMBL" id="CAH3110839.1"/>
    </source>
</evidence>
<dbReference type="Gene3D" id="1.25.10.10">
    <property type="entry name" value="Leucine-rich Repeat Variant"/>
    <property type="match status" value="2"/>
</dbReference>
<comment type="caution">
    <text evidence="4">The sequence shown here is derived from an EMBL/GenBank/DDBJ whole genome shotgun (WGS) entry which is preliminary data.</text>
</comment>
<feature type="region of interest" description="Disordered" evidence="2">
    <location>
        <begin position="504"/>
        <end position="540"/>
    </location>
</feature>
<proteinExistence type="predicted"/>
<dbReference type="Proteomes" id="UP001159405">
    <property type="component" value="Unassembled WGS sequence"/>
</dbReference>
<gene>
    <name evidence="4" type="ORF">PLOB_00019709</name>
</gene>
<evidence type="ECO:0000256" key="1">
    <source>
        <dbReference type="ARBA" id="ARBA00015263"/>
    </source>
</evidence>
<feature type="region of interest" description="Disordered" evidence="2">
    <location>
        <begin position="301"/>
        <end position="335"/>
    </location>
</feature>
<dbReference type="SUPFAM" id="SSF48371">
    <property type="entry name" value="ARM repeat"/>
    <property type="match status" value="2"/>
</dbReference>
<reference evidence="4 5" key="1">
    <citation type="submission" date="2022-05" db="EMBL/GenBank/DDBJ databases">
        <authorList>
            <consortium name="Genoscope - CEA"/>
            <person name="William W."/>
        </authorList>
    </citation>
    <scope>NUCLEOTIDE SEQUENCE [LARGE SCALE GENOMIC DNA]</scope>
</reference>
<feature type="compositionally biased region" description="Basic residues" evidence="2">
    <location>
        <begin position="306"/>
        <end position="320"/>
    </location>
</feature>
<dbReference type="PANTHER" id="PTHR13366">
    <property type="entry name" value="MALARIA ANTIGEN-RELATED"/>
    <property type="match status" value="1"/>
</dbReference>
<dbReference type="InterPro" id="IPR011989">
    <property type="entry name" value="ARM-like"/>
</dbReference>
<keyword evidence="5" id="KW-1185">Reference proteome</keyword>
<dbReference type="InterPro" id="IPR052107">
    <property type="entry name" value="HEAT6"/>
</dbReference>
<dbReference type="InterPro" id="IPR016024">
    <property type="entry name" value="ARM-type_fold"/>
</dbReference>
<protein>
    <recommendedName>
        <fullName evidence="1">HEAT repeat-containing protein 6</fullName>
    </recommendedName>
</protein>
<dbReference type="InterPro" id="IPR025283">
    <property type="entry name" value="DUF4042"/>
</dbReference>
<feature type="compositionally biased region" description="Low complexity" evidence="2">
    <location>
        <begin position="517"/>
        <end position="540"/>
    </location>
</feature>
<dbReference type="EMBL" id="CALNXK010000023">
    <property type="protein sequence ID" value="CAH3110839.1"/>
    <property type="molecule type" value="Genomic_DNA"/>
</dbReference>
<dbReference type="PANTHER" id="PTHR13366:SF0">
    <property type="entry name" value="HEAT REPEAT-CONTAINING PROTEIN 6"/>
    <property type="match status" value="1"/>
</dbReference>
<dbReference type="Pfam" id="PF13251">
    <property type="entry name" value="DUF4042"/>
    <property type="match status" value="1"/>
</dbReference>
<evidence type="ECO:0000259" key="3">
    <source>
        <dbReference type="Pfam" id="PF13251"/>
    </source>
</evidence>
<evidence type="ECO:0000256" key="2">
    <source>
        <dbReference type="SAM" id="MobiDB-lite"/>
    </source>
</evidence>
<feature type="domain" description="DUF4042" evidence="3">
    <location>
        <begin position="553"/>
        <end position="736"/>
    </location>
</feature>
<sequence>MSFIDDKLHWKDAAGRILNLQQSSASGSLVTNLNVILDELNSLDYATNVVDNKEDALPLLSKCCTLVCSCGTDDFLITKFCQLIVNLIAKQKISLNQETLNVLIPFLVNSLNNCKKWTQLNLVKALAATLYENGQFCHECADSLLGADGVLVRLCKDESQDTDVLCGTIQCVANMCTNSVASPDSACNVMEEKFITNAFILLLELLQSSTPELRGTEIEHFMVVNKVLCIFPHVLLLNCSGQKQNLGPLLSALKNYMFCGMPGYKPQYAEKASNRLHDKSAIEPDDLSSVHLSTIPQKDRQYAMLSKRKKRRPANKKTKHTAAVPSHRQATTLSGSSSVDALTPKFVERSSSVDALTPKFTTYSSLTDVLTPKFNAHNSSVDSLTPQFATCSSSVDALTPTSVDHSSSVVMSTQNTAKYSSSAETSTPKFSTNSFEMNAVTSKSVEHSSSIATTTPKSTVHSSSVDALTPAFAACSLSSTPPHKAKQPGSSPSRYAMQSTVTSNFYPNKDSEERSGAESSGYHSSSSLSASSDSEYSDSEAGQNARLRSIMSKIRLNVLLCLQAVVKRTDKKVLFGYWSSFVPDNTVSSSWSLFTTILKDPTPKGRAGGVAVLMDLLDGSRQFLVAAEDRDQHSSSPSARPFTSFSVKLSGIVHELHRCLLQALMAETHATTKAQILKCLSILVLNSPYNRLKTGLLSKVVLQLRPLLAIKDPNLQTAVLSCLRMVVCVHTPLPEVVELMRPSSTEVNTGNMNLTPPGQTSSNSVAEVIPGLQVAFDSPWLIRWCTHCANRRDNSLVVRLEAMQFLASFLKSYVFLASSSVECLTSLACSFLKDGEASFTLPALKVLEELARAMNGEISKTSSGRSEISKDQVFQFWQKLLDGPLTKILQDGSPVSGSACSAALDCLSNIGGVIFNELPLNRRVLCITLLLGLSNDEDKNVKASSVRALGVFVLYQCLREDVLFVADTANTVLSAMTDPKLLVRMRAAWSLANLSDSLVTNMCSEDTAFLEDFSDMLLLKLLNTSITAADDNEKVKSNAVRALGNFLRYIRTSSLEKAGFTEAVEKAVDALMRNLDSNLMKVRWNACYAFGNMFRNPFLPTGTASWTSGMYSTLENVICNCKNFKVRINAVLALSVPAERRYYGDVAVYCHLYATLIDALKSTENVTDFSEFKYRDTLRRELCNSLCHLTSVMTEEDSISLAPLLEERHDTYKGYLVEYIRQPDMQELVLEDQTSEKTTAERICVIQKASRRVHEDLARSDNTTVKILQEVYGATYSETNEQKPNE</sequence>
<accession>A0ABN8NN69</accession>
<evidence type="ECO:0000313" key="5">
    <source>
        <dbReference type="Proteomes" id="UP001159405"/>
    </source>
</evidence>
<name>A0ABN8NN69_9CNID</name>